<feature type="transmembrane region" description="Helical" evidence="7">
    <location>
        <begin position="117"/>
        <end position="137"/>
    </location>
</feature>
<dbReference type="Gene3D" id="1.20.1730.10">
    <property type="entry name" value="Sodium/glucose cotransporter"/>
    <property type="match status" value="1"/>
</dbReference>
<dbReference type="GO" id="GO:0005886">
    <property type="term" value="C:plasma membrane"/>
    <property type="evidence" value="ECO:0007669"/>
    <property type="project" value="TreeGrafter"/>
</dbReference>
<evidence type="ECO:0000256" key="7">
    <source>
        <dbReference type="SAM" id="Phobius"/>
    </source>
</evidence>
<comment type="subcellular location">
    <subcellularLocation>
        <location evidence="1">Membrane</location>
        <topology evidence="1">Multi-pass membrane protein</topology>
    </subcellularLocation>
</comment>
<dbReference type="EMBL" id="DVKT01000044">
    <property type="protein sequence ID" value="HIT39483.1"/>
    <property type="molecule type" value="Genomic_DNA"/>
</dbReference>
<evidence type="ECO:0000256" key="3">
    <source>
        <dbReference type="ARBA" id="ARBA00022692"/>
    </source>
</evidence>
<feature type="transmembrane region" description="Helical" evidence="7">
    <location>
        <begin position="491"/>
        <end position="513"/>
    </location>
</feature>
<evidence type="ECO:0000256" key="4">
    <source>
        <dbReference type="ARBA" id="ARBA00022989"/>
    </source>
</evidence>
<dbReference type="InterPro" id="IPR038377">
    <property type="entry name" value="Na/Glc_symporter_sf"/>
</dbReference>
<gene>
    <name evidence="8" type="ORF">IAD06_05545</name>
</gene>
<comment type="similarity">
    <text evidence="2 6">Belongs to the sodium:solute symporter (SSF) (TC 2.A.21) family.</text>
</comment>
<keyword evidence="5 7" id="KW-0472">Membrane</keyword>
<feature type="transmembrane region" description="Helical" evidence="7">
    <location>
        <begin position="43"/>
        <end position="67"/>
    </location>
</feature>
<evidence type="ECO:0000256" key="6">
    <source>
        <dbReference type="RuleBase" id="RU362091"/>
    </source>
</evidence>
<comment type="caution">
    <text evidence="8">The sequence shown here is derived from an EMBL/GenBank/DDBJ whole genome shotgun (WGS) entry which is preliminary data.</text>
</comment>
<dbReference type="InterPro" id="IPR001734">
    <property type="entry name" value="Na/solute_symporter"/>
</dbReference>
<evidence type="ECO:0000313" key="8">
    <source>
        <dbReference type="EMBL" id="HIT39483.1"/>
    </source>
</evidence>
<dbReference type="PANTHER" id="PTHR11819:SF195">
    <property type="entry name" value="SODIUM_GLUCOSE COTRANSPORTER 4"/>
    <property type="match status" value="1"/>
</dbReference>
<organism evidence="8 9">
    <name type="scientific">Candidatus Caccoplasma intestinavium</name>
    <dbReference type="NCBI Taxonomy" id="2840716"/>
    <lineage>
        <taxon>Bacteria</taxon>
        <taxon>Pseudomonadati</taxon>
        <taxon>Bacteroidota</taxon>
        <taxon>Bacteroidia</taxon>
        <taxon>Bacteroidales</taxon>
        <taxon>Bacteroidaceae</taxon>
        <taxon>Bacteroidaceae incertae sedis</taxon>
        <taxon>Candidatus Caccoplasma</taxon>
    </lineage>
</organism>
<reference evidence="8" key="1">
    <citation type="submission" date="2020-10" db="EMBL/GenBank/DDBJ databases">
        <authorList>
            <person name="Gilroy R."/>
        </authorList>
    </citation>
    <scope>NUCLEOTIDE SEQUENCE</scope>
    <source>
        <strain evidence="8">21143</strain>
    </source>
</reference>
<feature type="transmembrane region" description="Helical" evidence="7">
    <location>
        <begin position="280"/>
        <end position="305"/>
    </location>
</feature>
<accession>A0A9D1GEF8</accession>
<dbReference type="GO" id="GO:0005412">
    <property type="term" value="F:D-glucose:sodium symporter activity"/>
    <property type="evidence" value="ECO:0007669"/>
    <property type="project" value="TreeGrafter"/>
</dbReference>
<feature type="transmembrane region" description="Helical" evidence="7">
    <location>
        <begin position="542"/>
        <end position="564"/>
    </location>
</feature>
<reference evidence="8" key="2">
    <citation type="journal article" date="2021" name="PeerJ">
        <title>Extensive microbial diversity within the chicken gut microbiome revealed by metagenomics and culture.</title>
        <authorList>
            <person name="Gilroy R."/>
            <person name="Ravi A."/>
            <person name="Getino M."/>
            <person name="Pursley I."/>
            <person name="Horton D.L."/>
            <person name="Alikhan N.F."/>
            <person name="Baker D."/>
            <person name="Gharbi K."/>
            <person name="Hall N."/>
            <person name="Watson M."/>
            <person name="Adriaenssens E.M."/>
            <person name="Foster-Nyarko E."/>
            <person name="Jarju S."/>
            <person name="Secka A."/>
            <person name="Antonio M."/>
            <person name="Oren A."/>
            <person name="Chaudhuri R.R."/>
            <person name="La Ragione R."/>
            <person name="Hildebrand F."/>
            <person name="Pallen M.J."/>
        </authorList>
    </citation>
    <scope>NUCLEOTIDE SEQUENCE</scope>
    <source>
        <strain evidence="8">21143</strain>
    </source>
</reference>
<dbReference type="NCBIfam" id="TIGR00813">
    <property type="entry name" value="sss"/>
    <property type="match status" value="1"/>
</dbReference>
<protein>
    <submittedName>
        <fullName evidence="8">Sodium:solute symporter</fullName>
    </submittedName>
</protein>
<evidence type="ECO:0000256" key="2">
    <source>
        <dbReference type="ARBA" id="ARBA00006434"/>
    </source>
</evidence>
<evidence type="ECO:0000256" key="5">
    <source>
        <dbReference type="ARBA" id="ARBA00023136"/>
    </source>
</evidence>
<dbReference type="Pfam" id="PF00474">
    <property type="entry name" value="SSF"/>
    <property type="match status" value="1"/>
</dbReference>
<feature type="transmembrane region" description="Helical" evidence="7">
    <location>
        <begin position="427"/>
        <end position="445"/>
    </location>
</feature>
<keyword evidence="3 7" id="KW-0812">Transmembrane</keyword>
<feature type="transmembrane region" description="Helical" evidence="7">
    <location>
        <begin position="452"/>
        <end position="471"/>
    </location>
</feature>
<evidence type="ECO:0000256" key="1">
    <source>
        <dbReference type="ARBA" id="ARBA00004141"/>
    </source>
</evidence>
<feature type="transmembrane region" description="Helical" evidence="7">
    <location>
        <begin position="182"/>
        <end position="204"/>
    </location>
</feature>
<keyword evidence="4 7" id="KW-1133">Transmembrane helix</keyword>
<feature type="transmembrane region" description="Helical" evidence="7">
    <location>
        <begin position="346"/>
        <end position="376"/>
    </location>
</feature>
<dbReference type="AlphaFoldDB" id="A0A9D1GEF8"/>
<evidence type="ECO:0000313" key="9">
    <source>
        <dbReference type="Proteomes" id="UP000886722"/>
    </source>
</evidence>
<name>A0A9D1GEF8_9BACT</name>
<dbReference type="PROSITE" id="PS50283">
    <property type="entry name" value="NA_SOLUT_SYMP_3"/>
    <property type="match status" value="1"/>
</dbReference>
<feature type="transmembrane region" description="Helical" evidence="7">
    <location>
        <begin position="6"/>
        <end position="23"/>
    </location>
</feature>
<dbReference type="CDD" id="cd10329">
    <property type="entry name" value="SLC5sbd_SGLT1-like"/>
    <property type="match status" value="1"/>
</dbReference>
<feature type="transmembrane region" description="Helical" evidence="7">
    <location>
        <begin position="388"/>
        <end position="407"/>
    </location>
</feature>
<sequence>METLDWIVIGLFCLALVGIIVWVMRQKQDDSKDYFLGGRDATWIAIGASIFASNIGSEHLIGLAGAGASSGMAMAHWEIQGWMILLLGWVFVPFYSRSMVYTMPEFLERRYNPQSRTILSLISLISYVLTKVAVTVYAGGLVFQQVFGIDTLWGIDFFWIAAIGLVVITALYTIFGGMKSVLYTSVLQTPILLLGSLIILVLGFKELGGWNEMMSICSNVTVNDYGDSMTDLIRDNRDPNFPWLGALVGSSIIGFWYWCTDQFIVQRVLSGKNQKEARRGTIFGAYLKLLPVFLFLIPGMIAFALHQKSLVAGGEGFLPMLANGMHNADAAFPTLVSKLLPAGVKGIVVCGILAALMSSLASLFNSSAMLFTIDFYKRFRPETSEKKLVVIGQIATAVIVLLGILWIPIMRSVGDVLYAYLQDVQSVLAPGIAAAFLLGICWKRASAKGGMWGLLAGMVIGLTRLGAKVYYSTVGAGAGDSLFKYLFYDLNWLFFCGWMFLFCLVVVIVVSYCTEAPSPEKIRGLVFGTSSKEQLAETRASWNVWDIVHTCIILAITAAFYWYFW</sequence>
<proteinExistence type="inferred from homology"/>
<dbReference type="PANTHER" id="PTHR11819">
    <property type="entry name" value="SOLUTE CARRIER FAMILY 5"/>
    <property type="match status" value="1"/>
</dbReference>
<feature type="transmembrane region" description="Helical" evidence="7">
    <location>
        <begin position="241"/>
        <end position="259"/>
    </location>
</feature>
<feature type="transmembrane region" description="Helical" evidence="7">
    <location>
        <begin position="157"/>
        <end position="175"/>
    </location>
</feature>
<dbReference type="Proteomes" id="UP000886722">
    <property type="component" value="Unassembled WGS sequence"/>
</dbReference>
<feature type="transmembrane region" description="Helical" evidence="7">
    <location>
        <begin position="79"/>
        <end position="96"/>
    </location>
</feature>